<dbReference type="EMBL" id="JAQQWP010000001">
    <property type="protein sequence ID" value="KAK8132436.1"/>
    <property type="molecule type" value="Genomic_DNA"/>
</dbReference>
<evidence type="ECO:0000313" key="2">
    <source>
        <dbReference type="Proteomes" id="UP001392437"/>
    </source>
</evidence>
<dbReference type="AlphaFoldDB" id="A0AAW0RCD0"/>
<protein>
    <submittedName>
        <fullName evidence="1">Uncharacterized protein</fullName>
    </submittedName>
</protein>
<reference evidence="1 2" key="1">
    <citation type="submission" date="2023-01" db="EMBL/GenBank/DDBJ databases">
        <title>Analysis of 21 Apiospora genomes using comparative genomics revels a genus with tremendous synthesis potential of carbohydrate active enzymes and secondary metabolites.</title>
        <authorList>
            <person name="Sorensen T."/>
        </authorList>
    </citation>
    <scope>NUCLEOTIDE SEQUENCE [LARGE SCALE GENOMIC DNA]</scope>
    <source>
        <strain evidence="1 2">CBS 117206</strain>
    </source>
</reference>
<dbReference type="Proteomes" id="UP001392437">
    <property type="component" value="Unassembled WGS sequence"/>
</dbReference>
<comment type="caution">
    <text evidence="1">The sequence shown here is derived from an EMBL/GenBank/DDBJ whole genome shotgun (WGS) entry which is preliminary data.</text>
</comment>
<gene>
    <name evidence="1" type="ORF">PG999_000609</name>
</gene>
<accession>A0AAW0RCD0</accession>
<proteinExistence type="predicted"/>
<keyword evidence="2" id="KW-1185">Reference proteome</keyword>
<sequence length="79" mass="8915">MHIMSSTSTGLHGTRPSRVRTFLRSCISALCSSSRQHDENDNSVLTSEKKYVHVPQHAAADFLRTSTSRQMRKNNEILV</sequence>
<name>A0AAW0RCD0_9PEZI</name>
<organism evidence="1 2">
    <name type="scientific">Apiospora kogelbergensis</name>
    <dbReference type="NCBI Taxonomy" id="1337665"/>
    <lineage>
        <taxon>Eukaryota</taxon>
        <taxon>Fungi</taxon>
        <taxon>Dikarya</taxon>
        <taxon>Ascomycota</taxon>
        <taxon>Pezizomycotina</taxon>
        <taxon>Sordariomycetes</taxon>
        <taxon>Xylariomycetidae</taxon>
        <taxon>Amphisphaeriales</taxon>
        <taxon>Apiosporaceae</taxon>
        <taxon>Apiospora</taxon>
    </lineage>
</organism>
<evidence type="ECO:0000313" key="1">
    <source>
        <dbReference type="EMBL" id="KAK8132436.1"/>
    </source>
</evidence>